<reference evidence="1 2" key="1">
    <citation type="submission" date="2024-04" db="EMBL/GenBank/DDBJ databases">
        <title>Tritrichomonas musculus Genome.</title>
        <authorList>
            <person name="Alves-Ferreira E."/>
            <person name="Grigg M."/>
            <person name="Lorenzi H."/>
            <person name="Galac M."/>
        </authorList>
    </citation>
    <scope>NUCLEOTIDE SEQUENCE [LARGE SCALE GENOMIC DNA]</scope>
    <source>
        <strain evidence="1 2">EAF2021</strain>
    </source>
</reference>
<protein>
    <submittedName>
        <fullName evidence="1">Uncharacterized protein</fullName>
    </submittedName>
</protein>
<comment type="caution">
    <text evidence="1">The sequence shown here is derived from an EMBL/GenBank/DDBJ whole genome shotgun (WGS) entry which is preliminary data.</text>
</comment>
<dbReference type="InterPro" id="IPR026906">
    <property type="entry name" value="LRR_5"/>
</dbReference>
<dbReference type="EMBL" id="JAPFFF010000028">
    <property type="protein sequence ID" value="KAK8847104.1"/>
    <property type="molecule type" value="Genomic_DNA"/>
</dbReference>
<evidence type="ECO:0000313" key="1">
    <source>
        <dbReference type="EMBL" id="KAK8847104.1"/>
    </source>
</evidence>
<dbReference type="InterPro" id="IPR053139">
    <property type="entry name" value="Surface_bspA-like"/>
</dbReference>
<dbReference type="PANTHER" id="PTHR45661">
    <property type="entry name" value="SURFACE ANTIGEN"/>
    <property type="match status" value="1"/>
</dbReference>
<dbReference type="Gene3D" id="3.80.10.10">
    <property type="entry name" value="Ribonuclease Inhibitor"/>
    <property type="match status" value="1"/>
</dbReference>
<accession>A0ABR2HGY8</accession>
<organism evidence="1 2">
    <name type="scientific">Tritrichomonas musculus</name>
    <dbReference type="NCBI Taxonomy" id="1915356"/>
    <lineage>
        <taxon>Eukaryota</taxon>
        <taxon>Metamonada</taxon>
        <taxon>Parabasalia</taxon>
        <taxon>Tritrichomonadida</taxon>
        <taxon>Tritrichomonadidae</taxon>
        <taxon>Tritrichomonas</taxon>
    </lineage>
</organism>
<name>A0ABR2HGY8_9EUKA</name>
<dbReference type="Proteomes" id="UP001470230">
    <property type="component" value="Unassembled WGS sequence"/>
</dbReference>
<dbReference type="InterPro" id="IPR032675">
    <property type="entry name" value="LRR_dom_sf"/>
</dbReference>
<proteinExistence type="predicted"/>
<evidence type="ECO:0000313" key="2">
    <source>
        <dbReference type="Proteomes" id="UP001470230"/>
    </source>
</evidence>
<sequence>MQNSILNYINKKKEIQEKLLSFIDNEEEETNEQKYQDLLQYFDESKYNNYIGDNKEILIMLNKIALNHRRTSNFFERIEKILLDIQEPIKNRFLPYDIYCCFKNNKRILLFLIQNNFIKVDQNLVDQILYNRENYKAHYHAGTIEYLFPEIKEFLPKKMYKKISGSIYHIEKINVQEDSNLPLFEELRSKGENPSMICELIRKDSIDEFIEYVTRNGLLLNSSIKRSIFETNPLLNQKEYTSLIEYASFFGSVKIFNFLRMNKIEVQPSLMKFAIHSNNADMIHLIEEFMTKEDLPENFYQLGFEETLKCHNFDLSEYFLNNFISNPVLHKSVKWMNFEYFPAEFSHDIFYHLCKNDCYNYISVFFEKDRGVLPHNQGILDEAFGAAVRMNNTNIMNLFYDYLNSYSYKRLIRKYKFSSTFTIDYNFKELDIIQVRNASFSKKLIFSRGVSYIIPYFFHKFPYIEEITFQKPSQIESFDNGVFYGRTSLKEIEIPASVKVIHKRAFCKCTGLKKVTFEEESSVYQIDKYAFFECSSLEQIVIPPSVKKIGKNIFEKCNSLVRVLIPSSLQSEVTKEYLNCPAQTTVEYY</sequence>
<dbReference type="PANTHER" id="PTHR45661:SF3">
    <property type="entry name" value="IG-LIKE DOMAIN-CONTAINING PROTEIN"/>
    <property type="match status" value="1"/>
</dbReference>
<dbReference type="Pfam" id="PF13306">
    <property type="entry name" value="LRR_5"/>
    <property type="match status" value="1"/>
</dbReference>
<keyword evidence="2" id="KW-1185">Reference proteome</keyword>
<dbReference type="SUPFAM" id="SSF52058">
    <property type="entry name" value="L domain-like"/>
    <property type="match status" value="1"/>
</dbReference>
<gene>
    <name evidence="1" type="ORF">M9Y10_019684</name>
</gene>